<keyword evidence="2" id="KW-1185">Reference proteome</keyword>
<evidence type="ECO:0000313" key="1">
    <source>
        <dbReference type="EMBL" id="KAK9767034.1"/>
    </source>
</evidence>
<dbReference type="Proteomes" id="UP001479436">
    <property type="component" value="Unassembled WGS sequence"/>
</dbReference>
<accession>A0ABR2WZY1</accession>
<organism evidence="1 2">
    <name type="scientific">Basidiobolus ranarum</name>
    <dbReference type="NCBI Taxonomy" id="34480"/>
    <lineage>
        <taxon>Eukaryota</taxon>
        <taxon>Fungi</taxon>
        <taxon>Fungi incertae sedis</taxon>
        <taxon>Zoopagomycota</taxon>
        <taxon>Entomophthoromycotina</taxon>
        <taxon>Basidiobolomycetes</taxon>
        <taxon>Basidiobolales</taxon>
        <taxon>Basidiobolaceae</taxon>
        <taxon>Basidiobolus</taxon>
    </lineage>
</organism>
<sequence length="159" mass="18633">MKQLPQKPYKEYCSPIYETTCSTARRKGSRVKRLSKSGLCGLKSEKANTSISLSEQAVELLRKEAFRELQRQIQCYNEQLVTRMKFVESLPFDEQQTWLEAFVQHDRHRDPDEDIEFLIDAMNDSATTKDYSPIIEWQQNTLSDNTPDCTYLHTLGDMW</sequence>
<protein>
    <submittedName>
        <fullName evidence="1">Uncharacterized protein</fullName>
    </submittedName>
</protein>
<evidence type="ECO:0000313" key="2">
    <source>
        <dbReference type="Proteomes" id="UP001479436"/>
    </source>
</evidence>
<comment type="caution">
    <text evidence="1">The sequence shown here is derived from an EMBL/GenBank/DDBJ whole genome shotgun (WGS) entry which is preliminary data.</text>
</comment>
<dbReference type="EMBL" id="JASJQH010000106">
    <property type="protein sequence ID" value="KAK9767034.1"/>
    <property type="molecule type" value="Genomic_DNA"/>
</dbReference>
<name>A0ABR2WZY1_9FUNG</name>
<reference evidence="1 2" key="1">
    <citation type="submission" date="2023-04" db="EMBL/GenBank/DDBJ databases">
        <title>Genome of Basidiobolus ranarum AG-B5.</title>
        <authorList>
            <person name="Stajich J.E."/>
            <person name="Carter-House D."/>
            <person name="Gryganskyi A."/>
        </authorList>
    </citation>
    <scope>NUCLEOTIDE SEQUENCE [LARGE SCALE GENOMIC DNA]</scope>
    <source>
        <strain evidence="1 2">AG-B5</strain>
    </source>
</reference>
<proteinExistence type="predicted"/>
<gene>
    <name evidence="1" type="ORF">K7432_003469</name>
</gene>